<evidence type="ECO:0000256" key="10">
    <source>
        <dbReference type="RuleBase" id="RU351113"/>
    </source>
</evidence>
<feature type="transmembrane region" description="Helical" evidence="10">
    <location>
        <begin position="146"/>
        <end position="167"/>
    </location>
</feature>
<keyword evidence="4 10" id="KW-0812">Transmembrane</keyword>
<keyword evidence="5 10" id="KW-0552">Olfaction</keyword>
<evidence type="ECO:0000256" key="7">
    <source>
        <dbReference type="ARBA" id="ARBA00023136"/>
    </source>
</evidence>
<reference evidence="11 12" key="1">
    <citation type="submission" date="2023-09" db="EMBL/GenBank/DDBJ databases">
        <title>Nesidiocoris tenuis whole genome shotgun sequence.</title>
        <authorList>
            <person name="Shibata T."/>
            <person name="Shimoda M."/>
            <person name="Kobayashi T."/>
            <person name="Uehara T."/>
        </authorList>
    </citation>
    <scope>NUCLEOTIDE SEQUENCE [LARGE SCALE GENOMIC DNA]</scope>
    <source>
        <strain evidence="11 12">Japan</strain>
    </source>
</reference>
<evidence type="ECO:0000256" key="3">
    <source>
        <dbReference type="ARBA" id="ARBA00022606"/>
    </source>
</evidence>
<comment type="caution">
    <text evidence="10">Lacks conserved residue(s) required for the propagation of feature annotation.</text>
</comment>
<proteinExistence type="inferred from homology"/>
<keyword evidence="6 10" id="KW-1133">Transmembrane helix</keyword>
<dbReference type="Proteomes" id="UP001307889">
    <property type="component" value="Chromosome 2"/>
</dbReference>
<comment type="similarity">
    <text evidence="10">Belongs to the insect chemoreceptor superfamily. Heteromeric odorant receptor channel (TC 1.A.69) family.</text>
</comment>
<evidence type="ECO:0000256" key="1">
    <source>
        <dbReference type="ARBA" id="ARBA00004651"/>
    </source>
</evidence>
<gene>
    <name evidence="11" type="ORF">NTJ_03648</name>
</gene>
<dbReference type="PANTHER" id="PTHR21137:SF35">
    <property type="entry name" value="ODORANT RECEPTOR 19A-RELATED"/>
    <property type="match status" value="1"/>
</dbReference>
<dbReference type="EMBL" id="AP028910">
    <property type="protein sequence ID" value="BES90840.1"/>
    <property type="molecule type" value="Genomic_DNA"/>
</dbReference>
<dbReference type="Pfam" id="PF02949">
    <property type="entry name" value="7tm_6"/>
    <property type="match status" value="1"/>
</dbReference>
<accession>A0ABN7AIZ5</accession>
<evidence type="ECO:0000313" key="12">
    <source>
        <dbReference type="Proteomes" id="UP001307889"/>
    </source>
</evidence>
<feature type="transmembrane region" description="Helical" evidence="10">
    <location>
        <begin position="45"/>
        <end position="66"/>
    </location>
</feature>
<keyword evidence="9 10" id="KW-0807">Transducer</keyword>
<sequence length="445" mass="50717">MYGRIQRWLSEVRALEDDDVRRTIWASYGPLFKISNLLACLDPGFVPLAILHSIFFYTLVHIYIYLFTVTCYLLKDDFVLVGVQLHYLLLALFGSVFCQHINLHRREICILHKTIALNFYDYGILGLDPKRIAELKKILVRQRIRLIPFVMLIGLIGLFIVVGGPFIDNMIGAAPDVDFINGVYMKTPIPMYFPFAVDSLPAHYAATGFQIIVVSMLALVIIGTVYLNVVSTQNIAHQLRILDCSLKDILTRSKKLYRQTNPTRKLDKNNLMNDKIFQECIKYCIRQNVQHHQSILKYYVQHTNVTSLPIMAAFFMGTLVLALSMVILVEKSERIGLIITNTLAMIGELGNIYIACYFGEEVLTLSGGIRDTIYSVPWYYMDQANKKLIVSFQDCTLHPIEIKGSYIFTCTMNTFSSIVNSAYSYFNMLSVASGSTKEAHKESRN</sequence>
<comment type="subcellular location">
    <subcellularLocation>
        <location evidence="1 10">Cell membrane</location>
        <topology evidence="1 10">Multi-pass membrane protein</topology>
    </subcellularLocation>
</comment>
<protein>
    <recommendedName>
        <fullName evidence="10">Odorant receptor</fullName>
    </recommendedName>
</protein>
<name>A0ABN7AIZ5_9HEMI</name>
<evidence type="ECO:0000256" key="8">
    <source>
        <dbReference type="ARBA" id="ARBA00023170"/>
    </source>
</evidence>
<keyword evidence="8 10" id="KW-0675">Receptor</keyword>
<keyword evidence="2" id="KW-1003">Cell membrane</keyword>
<dbReference type="PANTHER" id="PTHR21137">
    <property type="entry name" value="ODORANT RECEPTOR"/>
    <property type="match status" value="1"/>
</dbReference>
<feature type="transmembrane region" description="Helical" evidence="10">
    <location>
        <begin position="78"/>
        <end position="98"/>
    </location>
</feature>
<evidence type="ECO:0000256" key="6">
    <source>
        <dbReference type="ARBA" id="ARBA00022989"/>
    </source>
</evidence>
<evidence type="ECO:0000256" key="4">
    <source>
        <dbReference type="ARBA" id="ARBA00022692"/>
    </source>
</evidence>
<evidence type="ECO:0000256" key="2">
    <source>
        <dbReference type="ARBA" id="ARBA00022475"/>
    </source>
</evidence>
<keyword evidence="3 10" id="KW-0716">Sensory transduction</keyword>
<keyword evidence="7 10" id="KW-0472">Membrane</keyword>
<evidence type="ECO:0000256" key="9">
    <source>
        <dbReference type="ARBA" id="ARBA00023224"/>
    </source>
</evidence>
<feature type="transmembrane region" description="Helical" evidence="10">
    <location>
        <begin position="209"/>
        <end position="230"/>
    </location>
</feature>
<keyword evidence="12" id="KW-1185">Reference proteome</keyword>
<evidence type="ECO:0000313" key="11">
    <source>
        <dbReference type="EMBL" id="BES90840.1"/>
    </source>
</evidence>
<feature type="transmembrane region" description="Helical" evidence="10">
    <location>
        <begin position="308"/>
        <end position="329"/>
    </location>
</feature>
<dbReference type="InterPro" id="IPR004117">
    <property type="entry name" value="7tm6_olfct_rcpt"/>
</dbReference>
<organism evidence="11 12">
    <name type="scientific">Nesidiocoris tenuis</name>
    <dbReference type="NCBI Taxonomy" id="355587"/>
    <lineage>
        <taxon>Eukaryota</taxon>
        <taxon>Metazoa</taxon>
        <taxon>Ecdysozoa</taxon>
        <taxon>Arthropoda</taxon>
        <taxon>Hexapoda</taxon>
        <taxon>Insecta</taxon>
        <taxon>Pterygota</taxon>
        <taxon>Neoptera</taxon>
        <taxon>Paraneoptera</taxon>
        <taxon>Hemiptera</taxon>
        <taxon>Heteroptera</taxon>
        <taxon>Panheteroptera</taxon>
        <taxon>Cimicomorpha</taxon>
        <taxon>Miridae</taxon>
        <taxon>Dicyphina</taxon>
        <taxon>Nesidiocoris</taxon>
    </lineage>
</organism>
<evidence type="ECO:0000256" key="5">
    <source>
        <dbReference type="ARBA" id="ARBA00022725"/>
    </source>
</evidence>